<dbReference type="InterPro" id="IPR027359">
    <property type="entry name" value="Volt_channel_dom_sf"/>
</dbReference>
<dbReference type="EMBL" id="KK100966">
    <property type="protein sequence ID" value="KIZ02840.1"/>
    <property type="molecule type" value="Genomic_DNA"/>
</dbReference>
<comment type="subcellular location">
    <subcellularLocation>
        <location evidence="1">Membrane</location>
        <topology evidence="1">Multi-pass membrane protein</topology>
    </subcellularLocation>
</comment>
<evidence type="ECO:0000256" key="3">
    <source>
        <dbReference type="ARBA" id="ARBA00022989"/>
    </source>
</evidence>
<evidence type="ECO:0000256" key="5">
    <source>
        <dbReference type="SAM" id="MobiDB-lite"/>
    </source>
</evidence>
<feature type="domain" description="Ion transport" evidence="7">
    <location>
        <begin position="266"/>
        <end position="475"/>
    </location>
</feature>
<evidence type="ECO:0000256" key="2">
    <source>
        <dbReference type="ARBA" id="ARBA00022692"/>
    </source>
</evidence>
<feature type="transmembrane region" description="Helical" evidence="6">
    <location>
        <begin position="48"/>
        <end position="66"/>
    </location>
</feature>
<feature type="compositionally biased region" description="Low complexity" evidence="5">
    <location>
        <begin position="207"/>
        <end position="224"/>
    </location>
</feature>
<feature type="region of interest" description="Disordered" evidence="5">
    <location>
        <begin position="133"/>
        <end position="177"/>
    </location>
</feature>
<feature type="transmembrane region" description="Helical" evidence="6">
    <location>
        <begin position="532"/>
        <end position="554"/>
    </location>
</feature>
<feature type="region of interest" description="Disordered" evidence="5">
    <location>
        <begin position="191"/>
        <end position="239"/>
    </location>
</feature>
<keyword evidence="2 6" id="KW-0812">Transmembrane</keyword>
<dbReference type="AlphaFoldDB" id="A0A0D2MIH4"/>
<proteinExistence type="predicted"/>
<feature type="transmembrane region" description="Helical" evidence="6">
    <location>
        <begin position="86"/>
        <end position="107"/>
    </location>
</feature>
<dbReference type="InterPro" id="IPR043203">
    <property type="entry name" value="VGCC_Ca_Na"/>
</dbReference>
<evidence type="ECO:0000256" key="4">
    <source>
        <dbReference type="ARBA" id="ARBA00023136"/>
    </source>
</evidence>
<dbReference type="RefSeq" id="XP_013901859.1">
    <property type="nucleotide sequence ID" value="XM_014046405.1"/>
</dbReference>
<organism evidence="8 9">
    <name type="scientific">Monoraphidium neglectum</name>
    <dbReference type="NCBI Taxonomy" id="145388"/>
    <lineage>
        <taxon>Eukaryota</taxon>
        <taxon>Viridiplantae</taxon>
        <taxon>Chlorophyta</taxon>
        <taxon>core chlorophytes</taxon>
        <taxon>Chlorophyceae</taxon>
        <taxon>CS clade</taxon>
        <taxon>Sphaeropleales</taxon>
        <taxon>Selenastraceae</taxon>
        <taxon>Monoraphidium</taxon>
    </lineage>
</organism>
<gene>
    <name evidence="8" type="ORF">MNEG_5118</name>
</gene>
<dbReference type="InterPro" id="IPR005821">
    <property type="entry name" value="Ion_trans_dom"/>
</dbReference>
<dbReference type="OrthoDB" id="431720at2759"/>
<reference evidence="8 9" key="1">
    <citation type="journal article" date="2013" name="BMC Genomics">
        <title>Reconstruction of the lipid metabolism for the microalga Monoraphidium neglectum from its genome sequence reveals characteristics suitable for biofuel production.</title>
        <authorList>
            <person name="Bogen C."/>
            <person name="Al-Dilaimi A."/>
            <person name="Albersmeier A."/>
            <person name="Wichmann J."/>
            <person name="Grundmann M."/>
            <person name="Rupp O."/>
            <person name="Lauersen K.J."/>
            <person name="Blifernez-Klassen O."/>
            <person name="Kalinowski J."/>
            <person name="Goesmann A."/>
            <person name="Mussgnug J.H."/>
            <person name="Kruse O."/>
        </authorList>
    </citation>
    <scope>NUCLEOTIDE SEQUENCE [LARGE SCALE GENOMIC DNA]</scope>
    <source>
        <strain evidence="8 9">SAG 48.87</strain>
    </source>
</reference>
<feature type="transmembrane region" description="Helical" evidence="6">
    <location>
        <begin position="273"/>
        <end position="290"/>
    </location>
</feature>
<dbReference type="GO" id="GO:0005248">
    <property type="term" value="F:voltage-gated sodium channel activity"/>
    <property type="evidence" value="ECO:0007669"/>
    <property type="project" value="TreeGrafter"/>
</dbReference>
<evidence type="ECO:0000256" key="6">
    <source>
        <dbReference type="SAM" id="Phobius"/>
    </source>
</evidence>
<dbReference type="Pfam" id="PF00520">
    <property type="entry name" value="Ion_trans"/>
    <property type="match status" value="2"/>
</dbReference>
<dbReference type="Gene3D" id="1.10.287.70">
    <property type="match status" value="1"/>
</dbReference>
<dbReference type="Gene3D" id="1.20.120.350">
    <property type="entry name" value="Voltage-gated potassium channels. Chain C"/>
    <property type="match status" value="3"/>
</dbReference>
<sequence length="615" mass="62941">MPAKPPGAAPPAQPWRGRRGGYVGRALGVLPLSSPARRALITFAESRAFRGLSICAIVAYAAILGTSQPAQPPTAPANLVVEDSNIGFTVWFTLELAIKILAFGLVLRDGETPMGVLAAAGRGARRLWRKLAGPADVEGGPDGAGAGDHGRPGDAGRPHHGAVRGEEGSSGGAARDADAAAAALATALTSKDIESGPVSNTTPRSNAPPASKDAAATPPAGADTDAARDADGDSSNGSGALIAEVSLEGGGPASAGGADDDTQPPFLRVGWNVFDFIVVLLSLISLLPGVGSGASALRAFRLLLPLRVVSALPSLKTSINALIAAAPALSTIGAGIAFIVVLWGVLGMQLFQDPMHNNCVAGSGNDTASASGNTCSLFTGPWPGPGCPAEETCAAGGAAPEGGQLSFDNFGTSVIPMFITMTAADWSKVLRPTMNATAGWAYVYFVTLLVVGYVLVLSLVLATLAGAFVDEQQRERREAAAAGEAPPSAFSRALAAAKARAASFYWQQLPGPLERLAKARGWALFEAITEHWAFEAAVIMAVIANTVLLSMQYASMSDSYAAALDLANNVLSFVFLAEALVKIAAQGRAYFTSPFNCFDVSGCMQSRGRSALCVP</sequence>
<dbReference type="STRING" id="145388.A0A0D2MIH4"/>
<dbReference type="PANTHER" id="PTHR10037:SF62">
    <property type="entry name" value="SODIUM CHANNEL PROTEIN 60E"/>
    <property type="match status" value="1"/>
</dbReference>
<keyword evidence="9" id="KW-1185">Reference proteome</keyword>
<protein>
    <submittedName>
        <fullName evidence="8">Voltage-dependent L-type calcium channel subunit alpha-1D</fullName>
    </submittedName>
</protein>
<dbReference type="KEGG" id="mng:MNEG_5118"/>
<feature type="domain" description="Ion transport" evidence="7">
    <location>
        <begin position="532"/>
        <end position="600"/>
    </location>
</feature>
<keyword evidence="3 6" id="KW-1133">Transmembrane helix</keyword>
<evidence type="ECO:0000259" key="7">
    <source>
        <dbReference type="Pfam" id="PF00520"/>
    </source>
</evidence>
<accession>A0A0D2MIH4</accession>
<evidence type="ECO:0000256" key="1">
    <source>
        <dbReference type="ARBA" id="ARBA00004141"/>
    </source>
</evidence>
<dbReference type="GeneID" id="25737995"/>
<dbReference type="Proteomes" id="UP000054498">
    <property type="component" value="Unassembled WGS sequence"/>
</dbReference>
<evidence type="ECO:0000313" key="9">
    <source>
        <dbReference type="Proteomes" id="UP000054498"/>
    </source>
</evidence>
<name>A0A0D2MIH4_9CHLO</name>
<feature type="compositionally biased region" description="Basic and acidic residues" evidence="5">
    <location>
        <begin position="148"/>
        <end position="167"/>
    </location>
</feature>
<evidence type="ECO:0000313" key="8">
    <source>
        <dbReference type="EMBL" id="KIZ02840.1"/>
    </source>
</evidence>
<keyword evidence="4 6" id="KW-0472">Membrane</keyword>
<dbReference type="GO" id="GO:0001518">
    <property type="term" value="C:voltage-gated sodium channel complex"/>
    <property type="evidence" value="ECO:0007669"/>
    <property type="project" value="TreeGrafter"/>
</dbReference>
<feature type="transmembrane region" description="Helical" evidence="6">
    <location>
        <begin position="441"/>
        <end position="469"/>
    </location>
</feature>
<dbReference type="PANTHER" id="PTHR10037">
    <property type="entry name" value="VOLTAGE-GATED CATION CHANNEL CALCIUM AND SODIUM"/>
    <property type="match status" value="1"/>
</dbReference>
<dbReference type="SUPFAM" id="SSF81324">
    <property type="entry name" value="Voltage-gated potassium channels"/>
    <property type="match status" value="1"/>
</dbReference>
<feature type="transmembrane region" description="Helical" evidence="6">
    <location>
        <begin position="322"/>
        <end position="346"/>
    </location>
</feature>